<dbReference type="AlphaFoldDB" id="A2DWE0"/>
<evidence type="ECO:0000256" key="1">
    <source>
        <dbReference type="SAM" id="MobiDB-lite"/>
    </source>
</evidence>
<dbReference type="InParanoid" id="A2DWE0"/>
<keyword evidence="3" id="KW-1185">Reference proteome</keyword>
<dbReference type="EMBL" id="DS113258">
    <property type="protein sequence ID" value="EAY15280.1"/>
    <property type="molecule type" value="Genomic_DNA"/>
</dbReference>
<dbReference type="KEGG" id="tva:4773282"/>
<dbReference type="RefSeq" id="XP_001327503.1">
    <property type="nucleotide sequence ID" value="XM_001327468.1"/>
</dbReference>
<protein>
    <recommendedName>
        <fullName evidence="4">DUF3447 domain-containing protein</fullName>
    </recommendedName>
</protein>
<reference evidence="2" key="2">
    <citation type="journal article" date="2007" name="Science">
        <title>Draft genome sequence of the sexually transmitted pathogen Trichomonas vaginalis.</title>
        <authorList>
            <person name="Carlton J.M."/>
            <person name="Hirt R.P."/>
            <person name="Silva J.C."/>
            <person name="Delcher A.L."/>
            <person name="Schatz M."/>
            <person name="Zhao Q."/>
            <person name="Wortman J.R."/>
            <person name="Bidwell S.L."/>
            <person name="Alsmark U.C.M."/>
            <person name="Besteiro S."/>
            <person name="Sicheritz-Ponten T."/>
            <person name="Noel C.J."/>
            <person name="Dacks J.B."/>
            <person name="Foster P.G."/>
            <person name="Simillion C."/>
            <person name="Van de Peer Y."/>
            <person name="Miranda-Saavedra D."/>
            <person name="Barton G.J."/>
            <person name="Westrop G.D."/>
            <person name="Mueller S."/>
            <person name="Dessi D."/>
            <person name="Fiori P.L."/>
            <person name="Ren Q."/>
            <person name="Paulsen I."/>
            <person name="Zhang H."/>
            <person name="Bastida-Corcuera F.D."/>
            <person name="Simoes-Barbosa A."/>
            <person name="Brown M.T."/>
            <person name="Hayes R.D."/>
            <person name="Mukherjee M."/>
            <person name="Okumura C.Y."/>
            <person name="Schneider R."/>
            <person name="Smith A.J."/>
            <person name="Vanacova S."/>
            <person name="Villalvazo M."/>
            <person name="Haas B.J."/>
            <person name="Pertea M."/>
            <person name="Feldblyum T.V."/>
            <person name="Utterback T.R."/>
            <person name="Shu C.L."/>
            <person name="Osoegawa K."/>
            <person name="de Jong P.J."/>
            <person name="Hrdy I."/>
            <person name="Horvathova L."/>
            <person name="Zubacova Z."/>
            <person name="Dolezal P."/>
            <person name="Malik S.B."/>
            <person name="Logsdon J.M. Jr."/>
            <person name="Henze K."/>
            <person name="Gupta A."/>
            <person name="Wang C.C."/>
            <person name="Dunne R.L."/>
            <person name="Upcroft J.A."/>
            <person name="Upcroft P."/>
            <person name="White O."/>
            <person name="Salzberg S.L."/>
            <person name="Tang P."/>
            <person name="Chiu C.-H."/>
            <person name="Lee Y.-S."/>
            <person name="Embley T.M."/>
            <person name="Coombs G.H."/>
            <person name="Mottram J.C."/>
            <person name="Tachezy J."/>
            <person name="Fraser-Liggett C.M."/>
            <person name="Johnson P.J."/>
        </authorList>
    </citation>
    <scope>NUCLEOTIDE SEQUENCE [LARGE SCALE GENOMIC DNA]</scope>
    <source>
        <strain evidence="2">G3</strain>
    </source>
</reference>
<evidence type="ECO:0000313" key="2">
    <source>
        <dbReference type="EMBL" id="EAY15280.1"/>
    </source>
</evidence>
<feature type="compositionally biased region" description="Low complexity" evidence="1">
    <location>
        <begin position="246"/>
        <end position="280"/>
    </location>
</feature>
<proteinExistence type="predicted"/>
<evidence type="ECO:0008006" key="4">
    <source>
        <dbReference type="Google" id="ProtNLM"/>
    </source>
</evidence>
<feature type="region of interest" description="Disordered" evidence="1">
    <location>
        <begin position="241"/>
        <end position="280"/>
    </location>
</feature>
<dbReference type="SUPFAM" id="SSF48403">
    <property type="entry name" value="Ankyrin repeat"/>
    <property type="match status" value="1"/>
</dbReference>
<sequence length="280" mass="32585">MSVDQRKLVEIIANDNLDQFIRLQHNKHLVNIQILPFECLNIPNDNKNYCPKGPTTLIYCVLCQSAKILEYIIRSEKKFQPEYFKEVEGFTPLLYSILTKDTRCFYLLADRIFGGSDLEESKKLELAKTLIRASCINENYETLIQLLTYVNSFDIDYSELDLLKISYTKLDPILALICIKFGSYSAETREMIDKQSEKDSNSHMSQRLSDYYKITSLGEDEIIERYNDFVKNNFPDIQFGNWSKVQQEPTQEIPQETIPVDQNQDNSNSNENPEVNENPN</sequence>
<dbReference type="InterPro" id="IPR036770">
    <property type="entry name" value="Ankyrin_rpt-contain_sf"/>
</dbReference>
<reference evidence="2" key="1">
    <citation type="submission" date="2006-10" db="EMBL/GenBank/DDBJ databases">
        <authorList>
            <person name="Amadeo P."/>
            <person name="Zhao Q."/>
            <person name="Wortman J."/>
            <person name="Fraser-Liggett C."/>
            <person name="Carlton J."/>
        </authorList>
    </citation>
    <scope>NUCLEOTIDE SEQUENCE</scope>
    <source>
        <strain evidence="2">G3</strain>
    </source>
</reference>
<dbReference type="VEuPathDB" id="TrichDB:TVAGG3_0278850"/>
<dbReference type="SMR" id="A2DWE0"/>
<gene>
    <name evidence="2" type="ORF">TVAG_394230</name>
</gene>
<name>A2DWE0_TRIV3</name>
<evidence type="ECO:0000313" key="3">
    <source>
        <dbReference type="Proteomes" id="UP000001542"/>
    </source>
</evidence>
<accession>A2DWE0</accession>
<dbReference type="VEuPathDB" id="TrichDB:TVAG_394230"/>
<dbReference type="Proteomes" id="UP000001542">
    <property type="component" value="Unassembled WGS sequence"/>
</dbReference>
<organism evidence="2 3">
    <name type="scientific">Trichomonas vaginalis (strain ATCC PRA-98 / G3)</name>
    <dbReference type="NCBI Taxonomy" id="412133"/>
    <lineage>
        <taxon>Eukaryota</taxon>
        <taxon>Metamonada</taxon>
        <taxon>Parabasalia</taxon>
        <taxon>Trichomonadida</taxon>
        <taxon>Trichomonadidae</taxon>
        <taxon>Trichomonas</taxon>
    </lineage>
</organism>